<dbReference type="InterPro" id="IPR000277">
    <property type="entry name" value="Cys/Met-Metab_PyrdxlP-dep_enz"/>
</dbReference>
<dbReference type="PANTHER" id="PTHR43379">
    <property type="entry name" value="CYSTATHIONINE GAMMA-SYNTHASE"/>
    <property type="match status" value="1"/>
</dbReference>
<comment type="caution">
    <text evidence="5">The sequence shown here is derived from an EMBL/GenBank/DDBJ whole genome shotgun (WGS) entry which is preliminary data.</text>
</comment>
<keyword evidence="5" id="KW-0032">Aminotransferase</keyword>
<keyword evidence="3 4" id="KW-0663">Pyridoxal phosphate</keyword>
<dbReference type="InterPro" id="IPR054542">
    <property type="entry name" value="Cys_met_metab_PP"/>
</dbReference>
<dbReference type="Gene3D" id="3.40.640.10">
    <property type="entry name" value="Type I PLP-dependent aspartate aminotransferase-like (Major domain)"/>
    <property type="match status" value="1"/>
</dbReference>
<dbReference type="Pfam" id="PF01053">
    <property type="entry name" value="Cys_Met_Meta_PP"/>
    <property type="match status" value="1"/>
</dbReference>
<evidence type="ECO:0000256" key="4">
    <source>
        <dbReference type="RuleBase" id="RU362118"/>
    </source>
</evidence>
<gene>
    <name evidence="5" type="ORF">M4438_27465</name>
</gene>
<keyword evidence="5" id="KW-0808">Transferase</keyword>
<dbReference type="Proteomes" id="UP001202052">
    <property type="component" value="Unassembled WGS sequence"/>
</dbReference>
<dbReference type="GO" id="GO:0008483">
    <property type="term" value="F:transaminase activity"/>
    <property type="evidence" value="ECO:0007669"/>
    <property type="project" value="UniProtKB-KW"/>
</dbReference>
<comment type="similarity">
    <text evidence="2 4">Belongs to the trans-sulfuration enzymes family.</text>
</comment>
<reference evidence="5 6" key="1">
    <citation type="submission" date="2022-05" db="EMBL/GenBank/DDBJ databases">
        <title>Genome Resource of Streptomyces lavenduligriseus GA1-1, a Strain with Broad-Spectrum Antifungal Activity against Phytopathogenic Fungi.</title>
        <authorList>
            <person name="Qi D."/>
        </authorList>
    </citation>
    <scope>NUCLEOTIDE SEQUENCE [LARGE SCALE GENOMIC DNA]</scope>
    <source>
        <strain evidence="5 6">GA1-1</strain>
    </source>
</reference>
<dbReference type="EMBL" id="JAMCCK010000041">
    <property type="protein sequence ID" value="MCL3997192.1"/>
    <property type="molecule type" value="Genomic_DNA"/>
</dbReference>
<comment type="cofactor">
    <cofactor evidence="1 4">
        <name>pyridoxal 5'-phosphate</name>
        <dbReference type="ChEBI" id="CHEBI:597326"/>
    </cofactor>
</comment>
<keyword evidence="6" id="KW-1185">Reference proteome</keyword>
<dbReference type="InterPro" id="IPR015424">
    <property type="entry name" value="PyrdxlP-dep_Trfase"/>
</dbReference>
<dbReference type="RefSeq" id="WP_249492083.1">
    <property type="nucleotide sequence ID" value="NZ_JAMCCK010000041.1"/>
</dbReference>
<accession>A0ABT0P2G6</accession>
<proteinExistence type="inferred from homology"/>
<dbReference type="PROSITE" id="PS00868">
    <property type="entry name" value="CYS_MET_METAB_PP"/>
    <property type="match status" value="1"/>
</dbReference>
<protein>
    <submittedName>
        <fullName evidence="5">Aminotransferase class I/II-fold pyridoxal phosphate-dependent enzyme</fullName>
    </submittedName>
</protein>
<evidence type="ECO:0000256" key="2">
    <source>
        <dbReference type="ARBA" id="ARBA00009077"/>
    </source>
</evidence>
<dbReference type="InterPro" id="IPR015421">
    <property type="entry name" value="PyrdxlP-dep_Trfase_major"/>
</dbReference>
<sequence>MTKLRPDDVFRNSIESPTYQSASYYFNDAGHVKAGLHERSAPAGRYGRYSNPTWVEVENRLTELSGAEASLVFASGMAAHTTAFLALLEAGDEVVLPSESYRQVRNVFHHILPKFGVTVHEVSIRDPEEFIENVRSLKGRLKLVHLEMPSSPHMYLIDVARVREALGPEVVITLDSSFSPPPNFYALQWGVDLVLFSATKYLSGHGDIVAGVASGRQDLIDKLRWYRDTTGPIMDGNTAFLLRRSLYTLRLRMERVNAMGLEVARYLESHPRVDRVYYNGLESHPHFKMAQQYLHGYGGVITFELDMSEAETAEVVDRLKVPFMASNFGAPHTLVEQSTFFTYFEYSDEELRSIGVPRGTVRLALGFGNDTQAVIDDLDQALSRAR</sequence>
<evidence type="ECO:0000313" key="5">
    <source>
        <dbReference type="EMBL" id="MCL3997192.1"/>
    </source>
</evidence>
<evidence type="ECO:0000256" key="3">
    <source>
        <dbReference type="ARBA" id="ARBA00022898"/>
    </source>
</evidence>
<evidence type="ECO:0000313" key="6">
    <source>
        <dbReference type="Proteomes" id="UP001202052"/>
    </source>
</evidence>
<organism evidence="5 6">
    <name type="scientific">Streptomyces lavenduligriseus</name>
    <dbReference type="NCBI Taxonomy" id="67315"/>
    <lineage>
        <taxon>Bacteria</taxon>
        <taxon>Bacillati</taxon>
        <taxon>Actinomycetota</taxon>
        <taxon>Actinomycetes</taxon>
        <taxon>Kitasatosporales</taxon>
        <taxon>Streptomycetaceae</taxon>
        <taxon>Streptomyces</taxon>
    </lineage>
</organism>
<dbReference type="InterPro" id="IPR015422">
    <property type="entry name" value="PyrdxlP-dep_Trfase_small"/>
</dbReference>
<dbReference type="InterPro" id="IPR044639">
    <property type="entry name" value="CGS1/2"/>
</dbReference>
<dbReference type="SUPFAM" id="SSF53383">
    <property type="entry name" value="PLP-dependent transferases"/>
    <property type="match status" value="1"/>
</dbReference>
<dbReference type="PANTHER" id="PTHR43379:SF1">
    <property type="entry name" value="CYSTATHIONINE GAMMA-SYNTHASE 1, CHLOROPLASTIC-RELATED"/>
    <property type="match status" value="1"/>
</dbReference>
<evidence type="ECO:0000256" key="1">
    <source>
        <dbReference type="ARBA" id="ARBA00001933"/>
    </source>
</evidence>
<dbReference type="PIRSF" id="PIRSF001434">
    <property type="entry name" value="CGS"/>
    <property type="match status" value="1"/>
</dbReference>
<name>A0ABT0P2G6_9ACTN</name>
<dbReference type="Gene3D" id="3.90.1150.10">
    <property type="entry name" value="Aspartate Aminotransferase, domain 1"/>
    <property type="match status" value="1"/>
</dbReference>